<name>A0A2N5TFK2_9BASI</name>
<organism evidence="2 3">
    <name type="scientific">Puccinia coronata f. sp. avenae</name>
    <dbReference type="NCBI Taxonomy" id="200324"/>
    <lineage>
        <taxon>Eukaryota</taxon>
        <taxon>Fungi</taxon>
        <taxon>Dikarya</taxon>
        <taxon>Basidiomycota</taxon>
        <taxon>Pucciniomycotina</taxon>
        <taxon>Pucciniomycetes</taxon>
        <taxon>Pucciniales</taxon>
        <taxon>Pucciniaceae</taxon>
        <taxon>Puccinia</taxon>
    </lineage>
</organism>
<dbReference type="AlphaFoldDB" id="A0A2N5TFK2"/>
<evidence type="ECO:0000313" key="2">
    <source>
        <dbReference type="EMBL" id="PLW24263.1"/>
    </source>
</evidence>
<keyword evidence="1" id="KW-0732">Signal</keyword>
<dbReference type="Proteomes" id="UP000235392">
    <property type="component" value="Unassembled WGS sequence"/>
</dbReference>
<reference evidence="2 3" key="1">
    <citation type="submission" date="2017-11" db="EMBL/GenBank/DDBJ databases">
        <title>De novo assembly and phasing of dikaryotic genomes from two isolates of Puccinia coronata f. sp. avenae, the causal agent of oat crown rust.</title>
        <authorList>
            <person name="Miller M.E."/>
            <person name="Zhang Y."/>
            <person name="Omidvar V."/>
            <person name="Sperschneider J."/>
            <person name="Schwessinger B."/>
            <person name="Raley C."/>
            <person name="Palmer J.M."/>
            <person name="Garnica D."/>
            <person name="Upadhyaya N."/>
            <person name="Rathjen J."/>
            <person name="Taylor J.M."/>
            <person name="Park R.F."/>
            <person name="Dodds P.N."/>
            <person name="Hirsch C.D."/>
            <person name="Kianian S.F."/>
            <person name="Figueroa M."/>
        </authorList>
    </citation>
    <scope>NUCLEOTIDE SEQUENCE [LARGE SCALE GENOMIC DNA]</scope>
    <source>
        <strain evidence="2">12SD80</strain>
    </source>
</reference>
<feature type="signal peptide" evidence="1">
    <location>
        <begin position="1"/>
        <end position="23"/>
    </location>
</feature>
<evidence type="ECO:0000313" key="3">
    <source>
        <dbReference type="Proteomes" id="UP000235392"/>
    </source>
</evidence>
<proteinExistence type="predicted"/>
<gene>
    <name evidence="2" type="ORF">PCASD_09291</name>
</gene>
<comment type="caution">
    <text evidence="2">The sequence shown here is derived from an EMBL/GenBank/DDBJ whole genome shotgun (WGS) entry which is preliminary data.</text>
</comment>
<evidence type="ECO:0000256" key="1">
    <source>
        <dbReference type="SAM" id="SignalP"/>
    </source>
</evidence>
<dbReference type="EMBL" id="PGCI01000612">
    <property type="protein sequence ID" value="PLW24263.1"/>
    <property type="molecule type" value="Genomic_DNA"/>
</dbReference>
<sequence>MHIYKSSVLSVLFLLASALQVLSQTIQRRPDECHWPKDINHHGAHYCATNAFHSGDQDIVGVISPWDQKSTTNLAMCGGVGATPGSYYVTACCDSKMFKYLDHPPTFHQPSIGLGAWITKSSFDQACK</sequence>
<accession>A0A2N5TFK2</accession>
<protein>
    <submittedName>
        <fullName evidence="2">Uncharacterized protein</fullName>
    </submittedName>
</protein>
<feature type="chain" id="PRO_5014859629" evidence="1">
    <location>
        <begin position="24"/>
        <end position="128"/>
    </location>
</feature>